<reference evidence="5 6" key="1">
    <citation type="submission" date="2024-04" db="EMBL/GenBank/DDBJ databases">
        <title>Draft genome sequence of Sessilibacter corallicola NBRC 116591.</title>
        <authorList>
            <person name="Miyakawa T."/>
            <person name="Kusuya Y."/>
            <person name="Miura T."/>
        </authorList>
    </citation>
    <scope>NUCLEOTIDE SEQUENCE [LARGE SCALE GENOMIC DNA]</scope>
    <source>
        <strain evidence="5 6">KU-00831-HH</strain>
    </source>
</reference>
<dbReference type="EC" id="3.6.1.9" evidence="4"/>
<evidence type="ECO:0000313" key="6">
    <source>
        <dbReference type="Proteomes" id="UP001465153"/>
    </source>
</evidence>
<sequence length="195" mass="21113">MSQVDLILASQSPRRRELLEQIGVRFAVDVADVPEVHQVDESPSDYVQRLALAKAKKISERRSDGIAVLGADTIGVCNGLILEKPTDLDDAKRMLKLMAGNCHQVISAVAVVCSGRQAVGVSETSVRFKETIDDCLIEKYWQTGEPQDKSGSYAIQGLGAVFVESIQGSYSNVVGLPIEVVTPILAQFDVPIWSA</sequence>
<protein>
    <recommendedName>
        <fullName evidence="4">dTTP/UTP pyrophosphatase</fullName>
        <shortName evidence="4">dTTPase/UTPase</shortName>
        <ecNumber evidence="4">3.6.1.9</ecNumber>
    </recommendedName>
    <alternativeName>
        <fullName evidence="4">Nucleoside triphosphate pyrophosphatase</fullName>
    </alternativeName>
    <alternativeName>
        <fullName evidence="4">Nucleotide pyrophosphatase</fullName>
        <shortName evidence="4">Nucleotide PPase</shortName>
    </alternativeName>
</protein>
<keyword evidence="4" id="KW-0963">Cytoplasm</keyword>
<feature type="site" description="Important for substrate specificity" evidence="4">
    <location>
        <position position="73"/>
    </location>
</feature>
<keyword evidence="3 4" id="KW-0546">Nucleotide metabolism</keyword>
<keyword evidence="2 4" id="KW-0378">Hydrolase</keyword>
<feature type="site" description="Important for substrate specificity" evidence="4">
    <location>
        <position position="156"/>
    </location>
</feature>
<keyword evidence="6" id="KW-1185">Reference proteome</keyword>
<dbReference type="Proteomes" id="UP001465153">
    <property type="component" value="Unassembled WGS sequence"/>
</dbReference>
<proteinExistence type="inferred from homology"/>
<dbReference type="RefSeq" id="WP_353301238.1">
    <property type="nucleotide sequence ID" value="NZ_BAABWN010000001.1"/>
</dbReference>
<comment type="cofactor">
    <cofactor evidence="1 4">
        <name>a divalent metal cation</name>
        <dbReference type="ChEBI" id="CHEBI:60240"/>
    </cofactor>
</comment>
<feature type="site" description="Important for substrate specificity" evidence="4">
    <location>
        <position position="14"/>
    </location>
</feature>
<evidence type="ECO:0000256" key="1">
    <source>
        <dbReference type="ARBA" id="ARBA00001968"/>
    </source>
</evidence>
<dbReference type="PANTHER" id="PTHR43213:SF5">
    <property type="entry name" value="BIFUNCTIONAL DTTP_UTP PYROPHOSPHATASE_METHYLTRANSFERASE PROTEIN-RELATED"/>
    <property type="match status" value="1"/>
</dbReference>
<dbReference type="SUPFAM" id="SSF52972">
    <property type="entry name" value="ITPase-like"/>
    <property type="match status" value="1"/>
</dbReference>
<dbReference type="Gene3D" id="3.90.950.10">
    <property type="match status" value="1"/>
</dbReference>
<organism evidence="5 6">
    <name type="scientific">Sessilibacter corallicola</name>
    <dbReference type="NCBI Taxonomy" id="2904075"/>
    <lineage>
        <taxon>Bacteria</taxon>
        <taxon>Pseudomonadati</taxon>
        <taxon>Pseudomonadota</taxon>
        <taxon>Gammaproteobacteria</taxon>
        <taxon>Cellvibrionales</taxon>
        <taxon>Cellvibrionaceae</taxon>
        <taxon>Sessilibacter</taxon>
    </lineage>
</organism>
<comment type="caution">
    <text evidence="4">Lacks conserved residue(s) required for the propagation of feature annotation.</text>
</comment>
<dbReference type="EMBL" id="BAABWN010000001">
    <property type="protein sequence ID" value="GAA6166214.1"/>
    <property type="molecule type" value="Genomic_DNA"/>
</dbReference>
<dbReference type="PIRSF" id="PIRSF006305">
    <property type="entry name" value="Maf"/>
    <property type="match status" value="1"/>
</dbReference>
<name>A0ABQ0A3J2_9GAMM</name>
<dbReference type="InterPro" id="IPR003697">
    <property type="entry name" value="Maf-like"/>
</dbReference>
<dbReference type="PANTHER" id="PTHR43213">
    <property type="entry name" value="BIFUNCTIONAL DTTP/UTP PYROPHOSPHATASE/METHYLTRANSFERASE PROTEIN-RELATED"/>
    <property type="match status" value="1"/>
</dbReference>
<evidence type="ECO:0000256" key="3">
    <source>
        <dbReference type="ARBA" id="ARBA00023080"/>
    </source>
</evidence>
<dbReference type="Pfam" id="PF02545">
    <property type="entry name" value="Maf"/>
    <property type="match status" value="1"/>
</dbReference>
<dbReference type="HAMAP" id="MF_00528">
    <property type="entry name" value="Maf"/>
    <property type="match status" value="1"/>
</dbReference>
<comment type="catalytic activity">
    <reaction evidence="4">
        <text>UTP + H2O = UMP + diphosphate + H(+)</text>
        <dbReference type="Rhea" id="RHEA:29395"/>
        <dbReference type="ChEBI" id="CHEBI:15377"/>
        <dbReference type="ChEBI" id="CHEBI:15378"/>
        <dbReference type="ChEBI" id="CHEBI:33019"/>
        <dbReference type="ChEBI" id="CHEBI:46398"/>
        <dbReference type="ChEBI" id="CHEBI:57865"/>
        <dbReference type="EC" id="3.6.1.9"/>
    </reaction>
</comment>
<evidence type="ECO:0000256" key="4">
    <source>
        <dbReference type="HAMAP-Rule" id="MF_00528"/>
    </source>
</evidence>
<feature type="active site" description="Proton acceptor" evidence="4">
    <location>
        <position position="72"/>
    </location>
</feature>
<accession>A0ABQ0A3J2</accession>
<comment type="caution">
    <text evidence="5">The sequence shown here is derived from an EMBL/GenBank/DDBJ whole genome shotgun (WGS) entry which is preliminary data.</text>
</comment>
<gene>
    <name evidence="5" type="ORF">NBRC116591_00240</name>
</gene>
<dbReference type="InterPro" id="IPR029001">
    <property type="entry name" value="ITPase-like_fam"/>
</dbReference>
<comment type="similarity">
    <text evidence="4">Belongs to the Maf family. YhdE subfamily.</text>
</comment>
<comment type="subcellular location">
    <subcellularLocation>
        <location evidence="4">Cytoplasm</location>
    </subcellularLocation>
</comment>
<dbReference type="CDD" id="cd00555">
    <property type="entry name" value="Maf"/>
    <property type="match status" value="1"/>
</dbReference>
<comment type="catalytic activity">
    <reaction evidence="4">
        <text>dTTP + H2O = dTMP + diphosphate + H(+)</text>
        <dbReference type="Rhea" id="RHEA:28534"/>
        <dbReference type="ChEBI" id="CHEBI:15377"/>
        <dbReference type="ChEBI" id="CHEBI:15378"/>
        <dbReference type="ChEBI" id="CHEBI:33019"/>
        <dbReference type="ChEBI" id="CHEBI:37568"/>
        <dbReference type="ChEBI" id="CHEBI:63528"/>
        <dbReference type="EC" id="3.6.1.9"/>
    </reaction>
</comment>
<comment type="function">
    <text evidence="4">Nucleoside triphosphate pyrophosphatase that hydrolyzes dTTP and UTP. May have a dual role in cell division arrest and in preventing the incorporation of modified nucleotides into cellular nucleic acids.</text>
</comment>
<evidence type="ECO:0000256" key="2">
    <source>
        <dbReference type="ARBA" id="ARBA00022801"/>
    </source>
</evidence>
<dbReference type="NCBIfam" id="TIGR00172">
    <property type="entry name" value="maf"/>
    <property type="match status" value="1"/>
</dbReference>
<evidence type="ECO:0000313" key="5">
    <source>
        <dbReference type="EMBL" id="GAA6166214.1"/>
    </source>
</evidence>